<dbReference type="InterPro" id="IPR052357">
    <property type="entry name" value="Orn_Lys_Arg_decarboxylase-I"/>
</dbReference>
<organism evidence="3 4">
    <name type="scientific">Chenopodium quinoa</name>
    <name type="common">Quinoa</name>
    <dbReference type="NCBI Taxonomy" id="63459"/>
    <lineage>
        <taxon>Eukaryota</taxon>
        <taxon>Viridiplantae</taxon>
        <taxon>Streptophyta</taxon>
        <taxon>Embryophyta</taxon>
        <taxon>Tracheophyta</taxon>
        <taxon>Spermatophyta</taxon>
        <taxon>Magnoliopsida</taxon>
        <taxon>eudicotyledons</taxon>
        <taxon>Gunneridae</taxon>
        <taxon>Pentapetalae</taxon>
        <taxon>Caryophyllales</taxon>
        <taxon>Chenopodiaceae</taxon>
        <taxon>Chenopodioideae</taxon>
        <taxon>Atripliceae</taxon>
        <taxon>Chenopodium</taxon>
    </lineage>
</organism>
<reference evidence="3" key="2">
    <citation type="submission" date="2021-03" db="UniProtKB">
        <authorList>
            <consortium name="EnsemblPlants"/>
        </authorList>
    </citation>
    <scope>IDENTIFICATION</scope>
</reference>
<dbReference type="Proteomes" id="UP000596660">
    <property type="component" value="Unplaced"/>
</dbReference>
<name>A0A803LZ19_CHEQI</name>
<evidence type="ECO:0008006" key="5">
    <source>
        <dbReference type="Google" id="ProtNLM"/>
    </source>
</evidence>
<proteinExistence type="predicted"/>
<evidence type="ECO:0000256" key="2">
    <source>
        <dbReference type="ARBA" id="ARBA00022898"/>
    </source>
</evidence>
<evidence type="ECO:0000313" key="3">
    <source>
        <dbReference type="EnsemblPlants" id="AUR62020720-RA:cds"/>
    </source>
</evidence>
<reference evidence="3" key="1">
    <citation type="journal article" date="2017" name="Nature">
        <title>The genome of Chenopodium quinoa.</title>
        <authorList>
            <person name="Jarvis D.E."/>
            <person name="Ho Y.S."/>
            <person name="Lightfoot D.J."/>
            <person name="Schmoeckel S.M."/>
            <person name="Li B."/>
            <person name="Borm T.J.A."/>
            <person name="Ohyanagi H."/>
            <person name="Mineta K."/>
            <person name="Michell C.T."/>
            <person name="Saber N."/>
            <person name="Kharbatia N.M."/>
            <person name="Rupper R.R."/>
            <person name="Sharp A.R."/>
            <person name="Dally N."/>
            <person name="Boughton B.A."/>
            <person name="Woo Y.H."/>
            <person name="Gao G."/>
            <person name="Schijlen E.G.W.M."/>
            <person name="Guo X."/>
            <person name="Momin A.A."/>
            <person name="Negrao S."/>
            <person name="Al-Babili S."/>
            <person name="Gehring C."/>
            <person name="Roessner U."/>
            <person name="Jung C."/>
            <person name="Murphy K."/>
            <person name="Arold S.T."/>
            <person name="Gojobori T."/>
            <person name="van der Linden C.G."/>
            <person name="van Loo E.N."/>
            <person name="Jellen E.N."/>
            <person name="Maughan P.J."/>
            <person name="Tester M."/>
        </authorList>
    </citation>
    <scope>NUCLEOTIDE SEQUENCE [LARGE SCALE GENOMIC DNA]</scope>
    <source>
        <strain evidence="3">cv. PI 614886</strain>
    </source>
</reference>
<dbReference type="InterPro" id="IPR036633">
    <property type="entry name" value="Prn/Lys/Arg_de-COase_C_sf"/>
</dbReference>
<sequence>MDPLRVTVGVYDLGVSGYEADDFIYMDQRVVSELSGSRFVTLPFSPGTCKEHVNRLILAFKHLSSSSFIQHNTKNNGRAGVDLEPWSDIKMKLTPREAFFAKKKKVDIKDAIGKICGELICPFSPGFPILSLGEVISDRVIDTLQQSIVDGAKVIGSFDPLLSSILICDV</sequence>
<keyword evidence="4" id="KW-1185">Reference proteome</keyword>
<accession>A0A803LZ19</accession>
<dbReference type="PANTHER" id="PTHR43277">
    <property type="entry name" value="ARGININE DECARBOXYLASE"/>
    <property type="match status" value="1"/>
</dbReference>
<dbReference type="Gramene" id="AUR62020720-RA">
    <property type="protein sequence ID" value="AUR62020720-RA:cds"/>
    <property type="gene ID" value="AUR62020720"/>
</dbReference>
<dbReference type="AlphaFoldDB" id="A0A803LZ19"/>
<dbReference type="PANTHER" id="PTHR43277:SF4">
    <property type="entry name" value="ARGININE DECARBOXYLASE"/>
    <property type="match status" value="1"/>
</dbReference>
<comment type="cofactor">
    <cofactor evidence="1">
        <name>pyridoxal 5'-phosphate</name>
        <dbReference type="ChEBI" id="CHEBI:597326"/>
    </cofactor>
</comment>
<evidence type="ECO:0000256" key="1">
    <source>
        <dbReference type="ARBA" id="ARBA00001933"/>
    </source>
</evidence>
<dbReference type="EnsemblPlants" id="AUR62020720-RA">
    <property type="protein sequence ID" value="AUR62020720-RA:cds"/>
    <property type="gene ID" value="AUR62020720"/>
</dbReference>
<dbReference type="Gene3D" id="3.90.100.10">
    <property type="entry name" value="Orn/Lys/Arg decarboxylase, C-terminal domain"/>
    <property type="match status" value="1"/>
</dbReference>
<evidence type="ECO:0000313" key="4">
    <source>
        <dbReference type="Proteomes" id="UP000596660"/>
    </source>
</evidence>
<dbReference type="SUPFAM" id="SSF55904">
    <property type="entry name" value="Ornithine decarboxylase C-terminal domain"/>
    <property type="match status" value="1"/>
</dbReference>
<dbReference type="GO" id="GO:0003824">
    <property type="term" value="F:catalytic activity"/>
    <property type="evidence" value="ECO:0007669"/>
    <property type="project" value="InterPro"/>
</dbReference>
<keyword evidence="2" id="KW-0663">Pyridoxal phosphate</keyword>
<protein>
    <recommendedName>
        <fullName evidence="5">Arginine decarboxylase</fullName>
    </recommendedName>
</protein>